<dbReference type="Proteomes" id="UP000304203">
    <property type="component" value="Segment"/>
</dbReference>
<evidence type="ECO:0000313" key="1">
    <source>
        <dbReference type="EMBL" id="QCQ61938.1"/>
    </source>
</evidence>
<organism evidence="1 2">
    <name type="scientific">Rheinheimera phage vB_RspM_Barba19A</name>
    <dbReference type="NCBI Taxonomy" id="2565658"/>
    <lineage>
        <taxon>Viruses</taxon>
        <taxon>Duplodnaviria</taxon>
        <taxon>Heunggongvirae</taxon>
        <taxon>Uroviricota</taxon>
        <taxon>Caudoviricetes</taxon>
        <taxon>Barbavirus</taxon>
        <taxon>Barbavirus barba19A</taxon>
    </lineage>
</organism>
<reference evidence="1 2" key="1">
    <citation type="submission" date="2019-03" db="EMBL/GenBank/DDBJ databases">
        <title>Genomic and seasonal variations among aquatic phages infecting the Baltic Sea Gammaproteobacteria Rheinheimera sp. bal341.</title>
        <authorList>
            <person name="Nilsson E."/>
            <person name="Li K."/>
            <person name="Fridlund J."/>
            <person name="Sulcius S."/>
            <person name="Bunse C."/>
            <person name="Karlsson C.M.G."/>
            <person name="Lindh M."/>
            <person name="Lundin D."/>
            <person name="Pinhassi J."/>
            <person name="Holmfeldt K."/>
        </authorList>
    </citation>
    <scope>NUCLEOTIDE SEQUENCE [LARGE SCALE GENOMIC DNA]</scope>
</reference>
<gene>
    <name evidence="1" type="ORF">Barba19A_gp098</name>
</gene>
<name>A0A4P8N7J2_9CAUD</name>
<accession>A0A4P8N7J2</accession>
<sequence>MKNVRREDWESLQPTVFGWGINDVEYNVHKTKMVSNKQEIVWRCPYYRKWVKIIERCLCPKFQEKYPTYRGCTVAEDWRYFSNFIKWVDSQPNKDWINCEPDKDILFEGNKHYSPETVVFVSRGVNVFIVDSAKDRGDHMIGVSYVPDNSKINPYQARCSNPFGKGRHIGSYPTELEAHKAWQAKKHEYACMLADLQEDERVSKLLYERYTPYKDWTNR</sequence>
<dbReference type="EMBL" id="MK719730">
    <property type="protein sequence ID" value="QCQ61938.1"/>
    <property type="molecule type" value="Genomic_DNA"/>
</dbReference>
<evidence type="ECO:0000313" key="2">
    <source>
        <dbReference type="Proteomes" id="UP000304203"/>
    </source>
</evidence>
<protein>
    <submittedName>
        <fullName evidence="1">Putative DNA binding protein</fullName>
    </submittedName>
</protein>
<proteinExistence type="predicted"/>
<keyword evidence="2" id="KW-1185">Reference proteome</keyword>